<name>A0A7X5KMM5_9FIRM</name>
<keyword evidence="5 7" id="KW-1133">Transmembrane helix</keyword>
<dbReference type="InterPro" id="IPR027469">
    <property type="entry name" value="Cation_efflux_TMD_sf"/>
</dbReference>
<keyword evidence="4 7" id="KW-0812">Transmembrane</keyword>
<feature type="domain" description="Cation efflux protein cytoplasmic" evidence="9">
    <location>
        <begin position="214"/>
        <end position="289"/>
    </location>
</feature>
<dbReference type="PANTHER" id="PTHR43840:SF15">
    <property type="entry name" value="MITOCHONDRIAL METAL TRANSPORTER 1-RELATED"/>
    <property type="match status" value="1"/>
</dbReference>
<evidence type="ECO:0000256" key="7">
    <source>
        <dbReference type="SAM" id="Phobius"/>
    </source>
</evidence>
<dbReference type="NCBIfam" id="TIGR01297">
    <property type="entry name" value="CDF"/>
    <property type="match status" value="1"/>
</dbReference>
<evidence type="ECO:0000256" key="4">
    <source>
        <dbReference type="ARBA" id="ARBA00022692"/>
    </source>
</evidence>
<comment type="caution">
    <text evidence="10">The sequence shown here is derived from an EMBL/GenBank/DDBJ whole genome shotgun (WGS) entry which is preliminary data.</text>
</comment>
<dbReference type="SUPFAM" id="SSF161111">
    <property type="entry name" value="Cation efflux protein transmembrane domain-like"/>
    <property type="match status" value="1"/>
</dbReference>
<dbReference type="InterPro" id="IPR036837">
    <property type="entry name" value="Cation_efflux_CTD_sf"/>
</dbReference>
<evidence type="ECO:0000256" key="3">
    <source>
        <dbReference type="ARBA" id="ARBA00022448"/>
    </source>
</evidence>
<gene>
    <name evidence="10" type="ORF">GXN74_05025</name>
</gene>
<dbReference type="Pfam" id="PF01545">
    <property type="entry name" value="Cation_efflux"/>
    <property type="match status" value="1"/>
</dbReference>
<organism evidence="10 11">
    <name type="scientific">Anaerotalea alkaliphila</name>
    <dbReference type="NCBI Taxonomy" id="2662126"/>
    <lineage>
        <taxon>Bacteria</taxon>
        <taxon>Bacillati</taxon>
        <taxon>Bacillota</taxon>
        <taxon>Clostridia</taxon>
        <taxon>Eubacteriales</taxon>
        <taxon>Anaerotalea</taxon>
    </lineage>
</organism>
<comment type="subcellular location">
    <subcellularLocation>
        <location evidence="1">Membrane</location>
        <topology evidence="1">Multi-pass membrane protein</topology>
    </subcellularLocation>
</comment>
<evidence type="ECO:0000256" key="2">
    <source>
        <dbReference type="ARBA" id="ARBA00008114"/>
    </source>
</evidence>
<dbReference type="Gene3D" id="3.30.70.1350">
    <property type="entry name" value="Cation efflux protein, cytoplasmic domain"/>
    <property type="match status" value="1"/>
</dbReference>
<dbReference type="AlphaFoldDB" id="A0A7X5KMM5"/>
<evidence type="ECO:0000259" key="8">
    <source>
        <dbReference type="Pfam" id="PF01545"/>
    </source>
</evidence>
<protein>
    <submittedName>
        <fullName evidence="10">Cation transporter</fullName>
    </submittedName>
</protein>
<evidence type="ECO:0000256" key="6">
    <source>
        <dbReference type="ARBA" id="ARBA00023136"/>
    </source>
</evidence>
<comment type="similarity">
    <text evidence="2">Belongs to the cation diffusion facilitator (CDF) transporter (TC 2.A.4) family.</text>
</comment>
<dbReference type="Pfam" id="PF16916">
    <property type="entry name" value="ZT_dimer"/>
    <property type="match status" value="1"/>
</dbReference>
<accession>A0A7X5KMM5</accession>
<dbReference type="SUPFAM" id="SSF160240">
    <property type="entry name" value="Cation efflux protein cytoplasmic domain-like"/>
    <property type="match status" value="1"/>
</dbReference>
<keyword evidence="11" id="KW-1185">Reference proteome</keyword>
<reference evidence="10 11" key="1">
    <citation type="submission" date="2020-01" db="EMBL/GenBank/DDBJ databases">
        <title>Anaeroalcalibacter tamaniensis gen. nov., sp. nov., moderately halophilic strictly anaerobic fermenter bacterium from mud volcano of Taman peninsula.</title>
        <authorList>
            <person name="Frolova A."/>
            <person name="Merkel A.Y."/>
            <person name="Slobodkin A.I."/>
        </authorList>
    </citation>
    <scope>NUCLEOTIDE SEQUENCE [LARGE SCALE GENOMIC DNA]</scope>
    <source>
        <strain evidence="10 11">F-3ap</strain>
    </source>
</reference>
<dbReference type="InterPro" id="IPR050291">
    <property type="entry name" value="CDF_Transporter"/>
</dbReference>
<evidence type="ECO:0000256" key="5">
    <source>
        <dbReference type="ARBA" id="ARBA00022989"/>
    </source>
</evidence>
<feature type="transmembrane region" description="Helical" evidence="7">
    <location>
        <begin position="113"/>
        <end position="137"/>
    </location>
</feature>
<dbReference type="InterPro" id="IPR027470">
    <property type="entry name" value="Cation_efflux_CTD"/>
</dbReference>
<dbReference type="Gene3D" id="1.20.1510.10">
    <property type="entry name" value="Cation efflux protein transmembrane domain"/>
    <property type="match status" value="1"/>
</dbReference>
<feature type="transmembrane region" description="Helical" evidence="7">
    <location>
        <begin position="83"/>
        <end position="101"/>
    </location>
</feature>
<dbReference type="InterPro" id="IPR002524">
    <property type="entry name" value="Cation_efflux"/>
</dbReference>
<dbReference type="GO" id="GO:0016020">
    <property type="term" value="C:membrane"/>
    <property type="evidence" value="ECO:0007669"/>
    <property type="project" value="UniProtKB-SubCell"/>
</dbReference>
<feature type="domain" description="Cation efflux protein transmembrane" evidence="8">
    <location>
        <begin position="18"/>
        <end position="209"/>
    </location>
</feature>
<evidence type="ECO:0000313" key="10">
    <source>
        <dbReference type="EMBL" id="NDL67109.1"/>
    </source>
</evidence>
<proteinExistence type="inferred from homology"/>
<evidence type="ECO:0000313" key="11">
    <source>
        <dbReference type="Proteomes" id="UP000461585"/>
    </source>
</evidence>
<dbReference type="RefSeq" id="WP_162369838.1">
    <property type="nucleotide sequence ID" value="NZ_JAAEEH010000010.1"/>
</dbReference>
<dbReference type="GO" id="GO:0008324">
    <property type="term" value="F:monoatomic cation transmembrane transporter activity"/>
    <property type="evidence" value="ECO:0007669"/>
    <property type="project" value="InterPro"/>
</dbReference>
<keyword evidence="3" id="KW-0813">Transport</keyword>
<evidence type="ECO:0000256" key="1">
    <source>
        <dbReference type="ARBA" id="ARBA00004141"/>
    </source>
</evidence>
<dbReference type="InterPro" id="IPR058533">
    <property type="entry name" value="Cation_efflux_TM"/>
</dbReference>
<dbReference type="Proteomes" id="UP000461585">
    <property type="component" value="Unassembled WGS sequence"/>
</dbReference>
<dbReference type="FunFam" id="1.20.1510.10:FF:000006">
    <property type="entry name" value="Divalent cation efflux transporter"/>
    <property type="match status" value="1"/>
</dbReference>
<dbReference type="PANTHER" id="PTHR43840">
    <property type="entry name" value="MITOCHONDRIAL METAL TRANSPORTER 1-RELATED"/>
    <property type="match status" value="1"/>
</dbReference>
<dbReference type="EMBL" id="JAAEEH010000010">
    <property type="protein sequence ID" value="NDL67109.1"/>
    <property type="molecule type" value="Genomic_DNA"/>
</dbReference>
<feature type="transmembrane region" description="Helical" evidence="7">
    <location>
        <begin position="12"/>
        <end position="33"/>
    </location>
</feature>
<sequence>MHKHIEERNKMIHRVGVLGILGNILLLVSKLVVGLSSGSQAMIGDGLNSAGDVFSSLMTLIGNRIAGKPHDEDHPYGHGKAEYVFSMIISFSLLLVSFGILRNSLDSILNRDTFLFSYGLVAVALGTILVKILLFLYSHKVGLHYSSLLALANAEDHRNDVFITLFTLLSIVTGYFEIYVVDGVVGMGISLWIAFTGVKIFSSAYEVLMDTNIDEKVKKEIYESILVDPKVDHVDSIVSKPVGLNFLLIVKISLDGNMTVYEGHLVADDIKHRLMEFDHIDDVIVHVNPAQFHPERI</sequence>
<evidence type="ECO:0000259" key="9">
    <source>
        <dbReference type="Pfam" id="PF16916"/>
    </source>
</evidence>
<keyword evidence="6 7" id="KW-0472">Membrane</keyword>